<dbReference type="PANTHER" id="PTHR35046:SF9">
    <property type="entry name" value="RNA-DIRECTED DNA POLYMERASE"/>
    <property type="match status" value="1"/>
</dbReference>
<gene>
    <name evidence="1" type="ORF">CR513_28404</name>
</gene>
<accession>A0A371GH44</accession>
<comment type="caution">
    <text evidence="1">The sequence shown here is derived from an EMBL/GenBank/DDBJ whole genome shotgun (WGS) entry which is preliminary data.</text>
</comment>
<reference evidence="1" key="1">
    <citation type="submission" date="2018-05" db="EMBL/GenBank/DDBJ databases">
        <title>Draft genome of Mucuna pruriens seed.</title>
        <authorList>
            <person name="Nnadi N.E."/>
            <person name="Vos R."/>
            <person name="Hasami M.H."/>
            <person name="Devisetty U.K."/>
            <person name="Aguiy J.C."/>
        </authorList>
    </citation>
    <scope>NUCLEOTIDE SEQUENCE [LARGE SCALE GENOMIC DNA]</scope>
    <source>
        <strain evidence="1">JCA_2017</strain>
    </source>
</reference>
<sequence>MARFLHSLNIEIQDIIEFQHYSTLEELVHQAIKAELRNSSMKPYSNSSSWKERSKRDKILKNGSDISQGQKEIPFISTSSALKSSSIKCFKCLAKAHIVSQCPNRRTMVLRDTREVESESSGEDISSISEAETSSKCSHYEGNLLMVRRRLIRSKLLEGAKKQRENILHSSVNISSLRLVKKLVIPSFSHLNLINCNALVRGINKQVVYRVVHDVVPMKATHILLGRRVTNHGVTNSFSFEHMWQKVVIKPLSPRE</sequence>
<dbReference type="EMBL" id="QJKJ01005562">
    <property type="protein sequence ID" value="RDX89820.1"/>
    <property type="molecule type" value="Genomic_DNA"/>
</dbReference>
<keyword evidence="2" id="KW-1185">Reference proteome</keyword>
<protein>
    <recommendedName>
        <fullName evidence="3">CCHC-type domain-containing protein</fullName>
    </recommendedName>
</protein>
<dbReference type="AlphaFoldDB" id="A0A371GH44"/>
<evidence type="ECO:0008006" key="3">
    <source>
        <dbReference type="Google" id="ProtNLM"/>
    </source>
</evidence>
<evidence type="ECO:0000313" key="1">
    <source>
        <dbReference type="EMBL" id="RDX89820.1"/>
    </source>
</evidence>
<dbReference type="OrthoDB" id="1719899at2759"/>
<proteinExistence type="predicted"/>
<evidence type="ECO:0000313" key="2">
    <source>
        <dbReference type="Proteomes" id="UP000257109"/>
    </source>
</evidence>
<feature type="non-terminal residue" evidence="1">
    <location>
        <position position="1"/>
    </location>
</feature>
<dbReference type="Proteomes" id="UP000257109">
    <property type="component" value="Unassembled WGS sequence"/>
</dbReference>
<dbReference type="PANTHER" id="PTHR35046">
    <property type="entry name" value="ZINC KNUCKLE (CCHC-TYPE) FAMILY PROTEIN"/>
    <property type="match status" value="1"/>
</dbReference>
<organism evidence="1 2">
    <name type="scientific">Mucuna pruriens</name>
    <name type="common">Velvet bean</name>
    <name type="synonym">Dolichos pruriens</name>
    <dbReference type="NCBI Taxonomy" id="157652"/>
    <lineage>
        <taxon>Eukaryota</taxon>
        <taxon>Viridiplantae</taxon>
        <taxon>Streptophyta</taxon>
        <taxon>Embryophyta</taxon>
        <taxon>Tracheophyta</taxon>
        <taxon>Spermatophyta</taxon>
        <taxon>Magnoliopsida</taxon>
        <taxon>eudicotyledons</taxon>
        <taxon>Gunneridae</taxon>
        <taxon>Pentapetalae</taxon>
        <taxon>rosids</taxon>
        <taxon>fabids</taxon>
        <taxon>Fabales</taxon>
        <taxon>Fabaceae</taxon>
        <taxon>Papilionoideae</taxon>
        <taxon>50 kb inversion clade</taxon>
        <taxon>NPAAA clade</taxon>
        <taxon>indigoferoid/millettioid clade</taxon>
        <taxon>Phaseoleae</taxon>
        <taxon>Mucuna</taxon>
    </lineage>
</organism>
<feature type="non-terminal residue" evidence="1">
    <location>
        <position position="256"/>
    </location>
</feature>
<name>A0A371GH44_MUCPR</name>